<dbReference type="SUPFAM" id="SSF49265">
    <property type="entry name" value="Fibronectin type III"/>
    <property type="match status" value="1"/>
</dbReference>
<evidence type="ECO:0000313" key="3">
    <source>
        <dbReference type="Proteomes" id="UP000472267"/>
    </source>
</evidence>
<accession>A0A672I5S8</accession>
<reference evidence="2" key="3">
    <citation type="submission" date="2025-09" db="UniProtKB">
        <authorList>
            <consortium name="Ensembl"/>
        </authorList>
    </citation>
    <scope>IDENTIFICATION</scope>
</reference>
<protein>
    <recommendedName>
        <fullName evidence="1">Fibronectin type-III domain-containing protein</fullName>
    </recommendedName>
</protein>
<dbReference type="OMA" id="MVTGATH"/>
<sequence>NLVTSLCMIVSALDPMDPIQVVKPQDSRTLIVEFNPNPLASHYIIRIQDTNGLFREDTVSSSPAQIASLTPYTEYFLSVLAVNNAGRSQPSPSVTVKTGTVVHHVSFLPVGYWIVNMNTMCLANLLPCGKTQI</sequence>
<dbReference type="InterPro" id="IPR036116">
    <property type="entry name" value="FN3_sf"/>
</dbReference>
<dbReference type="Ensembl" id="ENSSFAT00005037926.1">
    <property type="protein sequence ID" value="ENSSFAP00005036544.1"/>
    <property type="gene ID" value="ENSSFAG00005018451.1"/>
</dbReference>
<organism evidence="2 3">
    <name type="scientific">Salarias fasciatus</name>
    <name type="common">Jewelled blenny</name>
    <name type="synonym">Blennius fasciatus</name>
    <dbReference type="NCBI Taxonomy" id="181472"/>
    <lineage>
        <taxon>Eukaryota</taxon>
        <taxon>Metazoa</taxon>
        <taxon>Chordata</taxon>
        <taxon>Craniata</taxon>
        <taxon>Vertebrata</taxon>
        <taxon>Euteleostomi</taxon>
        <taxon>Actinopterygii</taxon>
        <taxon>Neopterygii</taxon>
        <taxon>Teleostei</taxon>
        <taxon>Neoteleostei</taxon>
        <taxon>Acanthomorphata</taxon>
        <taxon>Ovalentaria</taxon>
        <taxon>Blenniimorphae</taxon>
        <taxon>Blenniiformes</taxon>
        <taxon>Blennioidei</taxon>
        <taxon>Blenniidae</taxon>
        <taxon>Salariinae</taxon>
        <taxon>Salarias</taxon>
    </lineage>
</organism>
<dbReference type="InParanoid" id="A0A672I5S8"/>
<dbReference type="SMART" id="SM00060">
    <property type="entry name" value="FN3"/>
    <property type="match status" value="1"/>
</dbReference>
<name>A0A672I5S8_SALFA</name>
<proteinExistence type="predicted"/>
<dbReference type="Pfam" id="PF00041">
    <property type="entry name" value="fn3"/>
    <property type="match status" value="1"/>
</dbReference>
<dbReference type="InterPro" id="IPR003961">
    <property type="entry name" value="FN3_dom"/>
</dbReference>
<keyword evidence="3" id="KW-1185">Reference proteome</keyword>
<evidence type="ECO:0000259" key="1">
    <source>
        <dbReference type="PROSITE" id="PS50853"/>
    </source>
</evidence>
<dbReference type="CDD" id="cd00063">
    <property type="entry name" value="FN3"/>
    <property type="match status" value="1"/>
</dbReference>
<reference evidence="2" key="1">
    <citation type="submission" date="2019-06" db="EMBL/GenBank/DDBJ databases">
        <authorList>
            <consortium name="Wellcome Sanger Institute Data Sharing"/>
        </authorList>
    </citation>
    <scope>NUCLEOTIDE SEQUENCE [LARGE SCALE GENOMIC DNA]</scope>
</reference>
<evidence type="ECO:0000313" key="2">
    <source>
        <dbReference type="Ensembl" id="ENSSFAP00005036544.1"/>
    </source>
</evidence>
<feature type="domain" description="Fibronectin type-III" evidence="1">
    <location>
        <begin position="15"/>
        <end position="101"/>
    </location>
</feature>
<dbReference type="Proteomes" id="UP000472267">
    <property type="component" value="Chromosome 23"/>
</dbReference>
<dbReference type="InterPro" id="IPR013783">
    <property type="entry name" value="Ig-like_fold"/>
</dbReference>
<dbReference type="Gene3D" id="2.60.40.10">
    <property type="entry name" value="Immunoglobulins"/>
    <property type="match status" value="1"/>
</dbReference>
<dbReference type="PROSITE" id="PS50853">
    <property type="entry name" value="FN3"/>
    <property type="match status" value="1"/>
</dbReference>
<dbReference type="AlphaFoldDB" id="A0A672I5S8"/>
<reference evidence="2" key="2">
    <citation type="submission" date="2025-08" db="UniProtKB">
        <authorList>
            <consortium name="Ensembl"/>
        </authorList>
    </citation>
    <scope>IDENTIFICATION</scope>
</reference>